<proteinExistence type="predicted"/>
<dbReference type="RefSeq" id="WP_093663505.1">
    <property type="nucleotide sequence ID" value="NZ_FOCF01000001.1"/>
</dbReference>
<dbReference type="Proteomes" id="UP000199206">
    <property type="component" value="Unassembled WGS sequence"/>
</dbReference>
<protein>
    <submittedName>
        <fullName evidence="1">Uncharacterized protein</fullName>
    </submittedName>
</protein>
<accession>A0A1H7Y3D7</accession>
<dbReference type="STRING" id="1166340.SAMN05192583_0066"/>
<keyword evidence="2" id="KW-1185">Reference proteome</keyword>
<gene>
    <name evidence="1" type="ORF">SAMN05192583_0066</name>
</gene>
<evidence type="ECO:0000313" key="2">
    <source>
        <dbReference type="Proteomes" id="UP000199206"/>
    </source>
</evidence>
<dbReference type="EMBL" id="FOCF01000001">
    <property type="protein sequence ID" value="SEM40394.1"/>
    <property type="molecule type" value="Genomic_DNA"/>
</dbReference>
<name>A0A1H7Y3D7_9SPHN</name>
<dbReference type="AlphaFoldDB" id="A0A1H7Y3D7"/>
<sequence>MAKTIDINEAATVVKESEKAALKAVQDKISQFDADLAEIESTLAADLPLDAQRIINSIRNNLSSARYELPQLMSRYTPATTINYNPMPTPVTDSTNAG</sequence>
<reference evidence="2" key="1">
    <citation type="submission" date="2016-10" db="EMBL/GenBank/DDBJ databases">
        <authorList>
            <person name="Varghese N."/>
            <person name="Submissions S."/>
        </authorList>
    </citation>
    <scope>NUCLEOTIDE SEQUENCE [LARGE SCALE GENOMIC DNA]</scope>
    <source>
        <strain evidence="2">S6-262</strain>
    </source>
</reference>
<evidence type="ECO:0000313" key="1">
    <source>
        <dbReference type="EMBL" id="SEM40394.1"/>
    </source>
</evidence>
<organism evidence="1 2">
    <name type="scientific">Sphingomonas gellani</name>
    <dbReference type="NCBI Taxonomy" id="1166340"/>
    <lineage>
        <taxon>Bacteria</taxon>
        <taxon>Pseudomonadati</taxon>
        <taxon>Pseudomonadota</taxon>
        <taxon>Alphaproteobacteria</taxon>
        <taxon>Sphingomonadales</taxon>
        <taxon>Sphingomonadaceae</taxon>
        <taxon>Sphingomonas</taxon>
    </lineage>
</organism>